<dbReference type="Gene3D" id="3.30.1230.10">
    <property type="entry name" value="YlxR-like"/>
    <property type="match status" value="1"/>
</dbReference>
<accession>A0A9D1SPA4</accession>
<dbReference type="Proteomes" id="UP000824125">
    <property type="component" value="Unassembled WGS sequence"/>
</dbReference>
<comment type="caution">
    <text evidence="2">The sequence shown here is derived from an EMBL/GenBank/DDBJ whole genome shotgun (WGS) entry which is preliminary data.</text>
</comment>
<dbReference type="InterPro" id="IPR037465">
    <property type="entry name" value="YlxR"/>
</dbReference>
<dbReference type="AlphaFoldDB" id="A0A9D1SPA4"/>
<sequence length="82" mass="9500">MRMCAGCRQRFEKRQLIRVVKSPEGEISIDKTGKKSGRGAYLCCKESCLKTALKKHAFDRVFQMQLGEEIYDELRQELENGE</sequence>
<dbReference type="PANTHER" id="PTHR34215">
    <property type="entry name" value="BLL0784 PROTEIN"/>
    <property type="match status" value="1"/>
</dbReference>
<dbReference type="CDD" id="cd00279">
    <property type="entry name" value="YlxR"/>
    <property type="match status" value="1"/>
</dbReference>
<dbReference type="InterPro" id="IPR007393">
    <property type="entry name" value="YlxR_dom"/>
</dbReference>
<dbReference type="EMBL" id="DVNM01000042">
    <property type="protein sequence ID" value="HIU69738.1"/>
    <property type="molecule type" value="Genomic_DNA"/>
</dbReference>
<feature type="domain" description="YlxR" evidence="1">
    <location>
        <begin position="2"/>
        <end position="76"/>
    </location>
</feature>
<organism evidence="2 3">
    <name type="scientific">Candidatus Scybalenecus merdavium</name>
    <dbReference type="NCBI Taxonomy" id="2840939"/>
    <lineage>
        <taxon>Bacteria</taxon>
        <taxon>Bacillati</taxon>
        <taxon>Bacillota</taxon>
        <taxon>Clostridia</taxon>
        <taxon>Eubacteriales</taxon>
        <taxon>Oscillospiraceae</taxon>
        <taxon>Oscillospiraceae incertae sedis</taxon>
        <taxon>Candidatus Scybalenecus</taxon>
    </lineage>
</organism>
<gene>
    <name evidence="2" type="ORF">IAD23_07270</name>
</gene>
<dbReference type="PANTHER" id="PTHR34215:SF1">
    <property type="entry name" value="YLXR DOMAIN-CONTAINING PROTEIN"/>
    <property type="match status" value="1"/>
</dbReference>
<dbReference type="NCBIfam" id="NF047356">
    <property type="entry name" value="RNA_bind_RnpM"/>
    <property type="match status" value="1"/>
</dbReference>
<evidence type="ECO:0000259" key="1">
    <source>
        <dbReference type="Pfam" id="PF04296"/>
    </source>
</evidence>
<evidence type="ECO:0000313" key="2">
    <source>
        <dbReference type="EMBL" id="HIU69738.1"/>
    </source>
</evidence>
<proteinExistence type="predicted"/>
<reference evidence="2" key="2">
    <citation type="journal article" date="2021" name="PeerJ">
        <title>Extensive microbial diversity within the chicken gut microbiome revealed by metagenomics and culture.</title>
        <authorList>
            <person name="Gilroy R."/>
            <person name="Ravi A."/>
            <person name="Getino M."/>
            <person name="Pursley I."/>
            <person name="Horton D.L."/>
            <person name="Alikhan N.F."/>
            <person name="Baker D."/>
            <person name="Gharbi K."/>
            <person name="Hall N."/>
            <person name="Watson M."/>
            <person name="Adriaenssens E.M."/>
            <person name="Foster-Nyarko E."/>
            <person name="Jarju S."/>
            <person name="Secka A."/>
            <person name="Antonio M."/>
            <person name="Oren A."/>
            <person name="Chaudhuri R.R."/>
            <person name="La Ragione R."/>
            <person name="Hildebrand F."/>
            <person name="Pallen M.J."/>
        </authorList>
    </citation>
    <scope>NUCLEOTIDE SEQUENCE</scope>
    <source>
        <strain evidence="2">CHK176-6737</strain>
    </source>
</reference>
<name>A0A9D1SPA4_9FIRM</name>
<dbReference type="Pfam" id="PF04296">
    <property type="entry name" value="YlxR"/>
    <property type="match status" value="1"/>
</dbReference>
<dbReference type="InterPro" id="IPR035931">
    <property type="entry name" value="YlxR-like_sf"/>
</dbReference>
<reference evidence="2" key="1">
    <citation type="submission" date="2020-10" db="EMBL/GenBank/DDBJ databases">
        <authorList>
            <person name="Gilroy R."/>
        </authorList>
    </citation>
    <scope>NUCLEOTIDE SEQUENCE</scope>
    <source>
        <strain evidence="2">CHK176-6737</strain>
    </source>
</reference>
<protein>
    <submittedName>
        <fullName evidence="2">YlxR family protein</fullName>
    </submittedName>
</protein>
<dbReference type="SUPFAM" id="SSF64376">
    <property type="entry name" value="YlxR-like"/>
    <property type="match status" value="1"/>
</dbReference>
<evidence type="ECO:0000313" key="3">
    <source>
        <dbReference type="Proteomes" id="UP000824125"/>
    </source>
</evidence>